<protein>
    <submittedName>
        <fullName evidence="1">Uncharacterized protein</fullName>
    </submittedName>
</protein>
<proteinExistence type="predicted"/>
<keyword evidence="2" id="KW-1185">Reference proteome</keyword>
<dbReference type="EMBL" id="JAWPEI010000001">
    <property type="protein sequence ID" value="KAK4737614.1"/>
    <property type="molecule type" value="Genomic_DNA"/>
</dbReference>
<evidence type="ECO:0000313" key="1">
    <source>
        <dbReference type="EMBL" id="KAK4737614.1"/>
    </source>
</evidence>
<gene>
    <name evidence="1" type="ORF">R3W88_001311</name>
</gene>
<reference evidence="1 2" key="1">
    <citation type="submission" date="2023-10" db="EMBL/GenBank/DDBJ databases">
        <title>Genome-Wide Identification Analysis in wild type Solanum Pinnatisectum Reveals Some Genes Defensing Phytophthora Infestans.</title>
        <authorList>
            <person name="Sun C."/>
        </authorList>
    </citation>
    <scope>NUCLEOTIDE SEQUENCE [LARGE SCALE GENOMIC DNA]</scope>
    <source>
        <strain evidence="1">LQN</strain>
        <tissue evidence="1">Leaf</tissue>
    </source>
</reference>
<organism evidence="1 2">
    <name type="scientific">Solanum pinnatisectum</name>
    <name type="common">tansyleaf nightshade</name>
    <dbReference type="NCBI Taxonomy" id="50273"/>
    <lineage>
        <taxon>Eukaryota</taxon>
        <taxon>Viridiplantae</taxon>
        <taxon>Streptophyta</taxon>
        <taxon>Embryophyta</taxon>
        <taxon>Tracheophyta</taxon>
        <taxon>Spermatophyta</taxon>
        <taxon>Magnoliopsida</taxon>
        <taxon>eudicotyledons</taxon>
        <taxon>Gunneridae</taxon>
        <taxon>Pentapetalae</taxon>
        <taxon>asterids</taxon>
        <taxon>lamiids</taxon>
        <taxon>Solanales</taxon>
        <taxon>Solanaceae</taxon>
        <taxon>Solanoideae</taxon>
        <taxon>Solaneae</taxon>
        <taxon>Solanum</taxon>
    </lineage>
</organism>
<accession>A0AAV9MKQ9</accession>
<comment type="caution">
    <text evidence="1">The sequence shown here is derived from an EMBL/GenBank/DDBJ whole genome shotgun (WGS) entry which is preliminary data.</text>
</comment>
<dbReference type="Proteomes" id="UP001311915">
    <property type="component" value="Unassembled WGS sequence"/>
</dbReference>
<name>A0AAV9MKQ9_9SOLN</name>
<evidence type="ECO:0000313" key="2">
    <source>
        <dbReference type="Proteomes" id="UP001311915"/>
    </source>
</evidence>
<dbReference type="AlphaFoldDB" id="A0AAV9MKQ9"/>
<sequence length="229" mass="25718">MAFRKSSDFSYKDSTDVVFADLSHNSGLDESEYFTFLEVMKNNNSHMMVVSATPKGNLTSVFFGEFSQTGSNFGEFEDSMDSPTSMYVNALMFDSTDMDGKFVMMEQTIEALKKYVDDKNLHIAQLMNKLEAFTPGESSHVPTCPSVEANHASVAPNQNKCSRSTFLQFGSLTPVEVDFSRKTPEGSLEIDDNEVDGWTLVTHKKRRHQAIFMIRLPNTKATRSDVNQL</sequence>